<reference evidence="3" key="2">
    <citation type="submission" date="2015-05" db="EMBL/GenBank/DDBJ databases">
        <title>Complete genome sequence of Corynebacterium mustelae DSM 45274, isolated from various tissues of a male ferret with lethal sepsis.</title>
        <authorList>
            <person name="Ruckert C."/>
            <person name="Albersmeier A."/>
            <person name="Winkler A."/>
            <person name="Tauch A."/>
        </authorList>
    </citation>
    <scope>NUCLEOTIDE SEQUENCE [LARGE SCALE GENOMIC DNA]</scope>
    <source>
        <strain evidence="3">DSM 45274</strain>
    </source>
</reference>
<dbReference type="OrthoDB" id="4518949at2"/>
<reference evidence="2 3" key="1">
    <citation type="journal article" date="2015" name="Genome Announc.">
        <title>Complete Genome Sequence of the Type Strain Corynebacterium mustelae DSM 45274, Isolated from Various Tissues of a Male Ferret with Lethal Sepsis.</title>
        <authorList>
            <person name="Ruckert C."/>
            <person name="Eimer J."/>
            <person name="Winkler A."/>
            <person name="Tauch A."/>
        </authorList>
    </citation>
    <scope>NUCLEOTIDE SEQUENCE [LARGE SCALE GENOMIC DNA]</scope>
    <source>
        <strain evidence="2 3">DSM 45274</strain>
    </source>
</reference>
<dbReference type="Proteomes" id="UP000035199">
    <property type="component" value="Chromosome"/>
</dbReference>
<dbReference type="AlphaFoldDB" id="A0A0G3GZ40"/>
<accession>A0A0G3GZ40</accession>
<evidence type="ECO:0000313" key="3">
    <source>
        <dbReference type="Proteomes" id="UP000035199"/>
    </source>
</evidence>
<feature type="domain" description="DUF4132" evidence="1">
    <location>
        <begin position="30"/>
        <end position="203"/>
    </location>
</feature>
<dbReference type="EMBL" id="CP011542">
    <property type="protein sequence ID" value="AKK06426.1"/>
    <property type="molecule type" value="Genomic_DNA"/>
</dbReference>
<dbReference type="RefSeq" id="WP_047262452.1">
    <property type="nucleotide sequence ID" value="NZ_CP011542.1"/>
</dbReference>
<dbReference type="Pfam" id="PF13569">
    <property type="entry name" value="DUF4132"/>
    <property type="match status" value="1"/>
</dbReference>
<evidence type="ECO:0000313" key="2">
    <source>
        <dbReference type="EMBL" id="AKK06426.1"/>
    </source>
</evidence>
<dbReference type="KEGG" id="cmv:CMUST_10550"/>
<dbReference type="PATRIC" id="fig|571915.4.peg.2246"/>
<sequence>MTDSVDGWIPAGDYFLRLEDGQIIARNAKGKTLKAVPAKVKKTPEFEQLTGLVTVLAQHDEECADSVRGWFLGGNSIPIIAVQQVWPDPIWRKYLENLVVTDGSVVGLLRGVTETGLAIVDLDGESVTLESETISIPHPAVIEDIDDWREFASELGAQQGIDQLFREIHLKPADAKSLREQTRKYQDGKFEQASHLTSRGRSGGFRMNLYSASVDVAENNQMVTALLELDAYDPFDEAQLGVLRFNINDVNVELEDVGPIAWSEGIRMCEYLYAGRKVENAEEN</sequence>
<dbReference type="InterPro" id="IPR025406">
    <property type="entry name" value="DUF4132"/>
</dbReference>
<proteinExistence type="predicted"/>
<evidence type="ECO:0000259" key="1">
    <source>
        <dbReference type="Pfam" id="PF13569"/>
    </source>
</evidence>
<organism evidence="2 3">
    <name type="scientific">Corynebacterium mustelae</name>
    <dbReference type="NCBI Taxonomy" id="571915"/>
    <lineage>
        <taxon>Bacteria</taxon>
        <taxon>Bacillati</taxon>
        <taxon>Actinomycetota</taxon>
        <taxon>Actinomycetes</taxon>
        <taxon>Mycobacteriales</taxon>
        <taxon>Corynebacteriaceae</taxon>
        <taxon>Corynebacterium</taxon>
    </lineage>
</organism>
<protein>
    <submittedName>
        <fullName evidence="2">Putative DUF4132 family protein</fullName>
    </submittedName>
</protein>
<keyword evidence="3" id="KW-1185">Reference proteome</keyword>
<dbReference type="STRING" id="571915.CMUST_10550"/>
<gene>
    <name evidence="2" type="ORF">CMUST_10550</name>
</gene>
<name>A0A0G3GZ40_9CORY</name>